<sequence length="356" mass="38530">MISRICMAAALALSGAMLVSPTAAQEAISLAEGEAYEHPHSDIAVPAMLGGLPRTDAAAYAEDQLDIGMNFESADRSQILSFYVFRNTNGALPVWFAQAESVIAMSPNYDNPERVLGPRSFALSGAEAQSGLITIFEPGPRNGMRSTGVAMFAVGEWYVKMRASSATRTSDGLLHWMEGALAELQLPDHDAVAVAPIGDCEDELRFRGRSRDVRGDAADNVVNSLLGGLLQGLVEEQQEEAGPVTWCRDSQLHLGQAVYRANESETSYLLALGDNGNAVRVSPQLHIEGINDRDNDDEAFSITLYRAAGDVSFVTQDRLPSPERVLELLNDNRVTSSRQTWGEGREVTINSDILSE</sequence>
<name>A0ABS0N255_9SPHN</name>
<dbReference type="EMBL" id="JAEANY010000001">
    <property type="protein sequence ID" value="MBH5321104.1"/>
    <property type="molecule type" value="Genomic_DNA"/>
</dbReference>
<evidence type="ECO:0008006" key="4">
    <source>
        <dbReference type="Google" id="ProtNLM"/>
    </source>
</evidence>
<gene>
    <name evidence="2" type="ORF">I5L03_00730</name>
</gene>
<feature type="signal peptide" evidence="1">
    <location>
        <begin position="1"/>
        <end position="24"/>
    </location>
</feature>
<dbReference type="RefSeq" id="WP_197919797.1">
    <property type="nucleotide sequence ID" value="NZ_CAWPTA010000006.1"/>
</dbReference>
<keyword evidence="1" id="KW-0732">Signal</keyword>
<evidence type="ECO:0000313" key="2">
    <source>
        <dbReference type="EMBL" id="MBH5321104.1"/>
    </source>
</evidence>
<accession>A0ABS0N255</accession>
<dbReference type="Proteomes" id="UP000602442">
    <property type="component" value="Unassembled WGS sequence"/>
</dbReference>
<reference evidence="2 3" key="1">
    <citation type="submission" date="2020-11" db="EMBL/GenBank/DDBJ databases">
        <title>Erythrobacter sediminis sp. nov., a marine bacterium from a tidal flat of Garorim Bay.</title>
        <authorList>
            <person name="Kim D."/>
            <person name="Yoo Y."/>
            <person name="Kim J.-J."/>
        </authorList>
    </citation>
    <scope>NUCLEOTIDE SEQUENCE [LARGE SCALE GENOMIC DNA]</scope>
    <source>
        <strain evidence="2 3">JGD-13</strain>
    </source>
</reference>
<evidence type="ECO:0000256" key="1">
    <source>
        <dbReference type="SAM" id="SignalP"/>
    </source>
</evidence>
<evidence type="ECO:0000313" key="3">
    <source>
        <dbReference type="Proteomes" id="UP000602442"/>
    </source>
</evidence>
<protein>
    <recommendedName>
        <fullName evidence="4">DUF1254 domain-containing protein</fullName>
    </recommendedName>
</protein>
<comment type="caution">
    <text evidence="2">The sequence shown here is derived from an EMBL/GenBank/DDBJ whole genome shotgun (WGS) entry which is preliminary data.</text>
</comment>
<organism evidence="2 3">
    <name type="scientific">Aurantiacibacter sediminis</name>
    <dbReference type="NCBI Taxonomy" id="2793064"/>
    <lineage>
        <taxon>Bacteria</taxon>
        <taxon>Pseudomonadati</taxon>
        <taxon>Pseudomonadota</taxon>
        <taxon>Alphaproteobacteria</taxon>
        <taxon>Sphingomonadales</taxon>
        <taxon>Erythrobacteraceae</taxon>
        <taxon>Aurantiacibacter</taxon>
    </lineage>
</organism>
<proteinExistence type="predicted"/>
<keyword evidence="3" id="KW-1185">Reference proteome</keyword>
<feature type="chain" id="PRO_5046776753" description="DUF1254 domain-containing protein" evidence="1">
    <location>
        <begin position="25"/>
        <end position="356"/>
    </location>
</feature>